<dbReference type="InterPro" id="IPR020846">
    <property type="entry name" value="MFS_dom"/>
</dbReference>
<comment type="caution">
    <text evidence="8">The sequence shown here is derived from an EMBL/GenBank/DDBJ whole genome shotgun (WGS) entry which is preliminary data.</text>
</comment>
<dbReference type="InterPro" id="IPR011701">
    <property type="entry name" value="MFS"/>
</dbReference>
<feature type="domain" description="Major facilitator superfamily (MFS) profile" evidence="7">
    <location>
        <begin position="47"/>
        <end position="462"/>
    </location>
</feature>
<evidence type="ECO:0000313" key="9">
    <source>
        <dbReference type="Proteomes" id="UP000664132"/>
    </source>
</evidence>
<dbReference type="Proteomes" id="UP000664132">
    <property type="component" value="Unassembled WGS sequence"/>
</dbReference>
<name>A0A8H7WDH4_9HELO</name>
<comment type="subcellular location">
    <subcellularLocation>
        <location evidence="1">Membrane</location>
        <topology evidence="1">Multi-pass membrane protein</topology>
    </subcellularLocation>
</comment>
<evidence type="ECO:0000256" key="1">
    <source>
        <dbReference type="ARBA" id="ARBA00004141"/>
    </source>
</evidence>
<keyword evidence="2" id="KW-0813">Transport</keyword>
<keyword evidence="5 6" id="KW-0472">Membrane</keyword>
<evidence type="ECO:0000259" key="7">
    <source>
        <dbReference type="PROSITE" id="PS50850"/>
    </source>
</evidence>
<protein>
    <recommendedName>
        <fullName evidence="7">Major facilitator superfamily (MFS) profile domain-containing protein</fullName>
    </recommendedName>
</protein>
<organism evidence="8 9">
    <name type="scientific">Cadophora malorum</name>
    <dbReference type="NCBI Taxonomy" id="108018"/>
    <lineage>
        <taxon>Eukaryota</taxon>
        <taxon>Fungi</taxon>
        <taxon>Dikarya</taxon>
        <taxon>Ascomycota</taxon>
        <taxon>Pezizomycotina</taxon>
        <taxon>Leotiomycetes</taxon>
        <taxon>Helotiales</taxon>
        <taxon>Ploettnerulaceae</taxon>
        <taxon>Cadophora</taxon>
    </lineage>
</organism>
<feature type="transmembrane region" description="Helical" evidence="6">
    <location>
        <begin position="313"/>
        <end position="335"/>
    </location>
</feature>
<dbReference type="FunFam" id="1.20.1250.20:FF:000013">
    <property type="entry name" value="MFS general substrate transporter"/>
    <property type="match status" value="1"/>
</dbReference>
<proteinExistence type="predicted"/>
<dbReference type="AlphaFoldDB" id="A0A8H7WDH4"/>
<dbReference type="Gene3D" id="1.20.1250.20">
    <property type="entry name" value="MFS general substrate transporter like domains"/>
    <property type="match status" value="2"/>
</dbReference>
<accession>A0A8H7WDH4</accession>
<evidence type="ECO:0000256" key="3">
    <source>
        <dbReference type="ARBA" id="ARBA00022692"/>
    </source>
</evidence>
<evidence type="ECO:0000256" key="2">
    <source>
        <dbReference type="ARBA" id="ARBA00022448"/>
    </source>
</evidence>
<feature type="transmembrane region" description="Helical" evidence="6">
    <location>
        <begin position="281"/>
        <end position="301"/>
    </location>
</feature>
<dbReference type="InterPro" id="IPR036259">
    <property type="entry name" value="MFS_trans_sf"/>
</dbReference>
<dbReference type="PANTHER" id="PTHR43791">
    <property type="entry name" value="PERMEASE-RELATED"/>
    <property type="match status" value="1"/>
</dbReference>
<keyword evidence="4 6" id="KW-1133">Transmembrane helix</keyword>
<feature type="transmembrane region" description="Helical" evidence="6">
    <location>
        <begin position="113"/>
        <end position="132"/>
    </location>
</feature>
<dbReference type="OrthoDB" id="2250022at2759"/>
<keyword evidence="9" id="KW-1185">Reference proteome</keyword>
<reference evidence="8" key="1">
    <citation type="submission" date="2021-02" db="EMBL/GenBank/DDBJ databases">
        <title>Genome sequence Cadophora malorum strain M34.</title>
        <authorList>
            <person name="Stefanovic E."/>
            <person name="Vu D."/>
            <person name="Scully C."/>
            <person name="Dijksterhuis J."/>
            <person name="Roader J."/>
            <person name="Houbraken J."/>
        </authorList>
    </citation>
    <scope>NUCLEOTIDE SEQUENCE</scope>
    <source>
        <strain evidence="8">M34</strain>
    </source>
</reference>
<feature type="transmembrane region" description="Helical" evidence="6">
    <location>
        <begin position="347"/>
        <end position="365"/>
    </location>
</feature>
<dbReference type="PROSITE" id="PS50850">
    <property type="entry name" value="MFS"/>
    <property type="match status" value="1"/>
</dbReference>
<feature type="transmembrane region" description="Helical" evidence="6">
    <location>
        <begin position="208"/>
        <end position="230"/>
    </location>
</feature>
<feature type="transmembrane region" description="Helical" evidence="6">
    <location>
        <begin position="174"/>
        <end position="196"/>
    </location>
</feature>
<dbReference type="PANTHER" id="PTHR43791:SF92">
    <property type="entry name" value="AGL026WP"/>
    <property type="match status" value="1"/>
</dbReference>
<dbReference type="GO" id="GO:0016020">
    <property type="term" value="C:membrane"/>
    <property type="evidence" value="ECO:0007669"/>
    <property type="project" value="UniProtKB-SubCell"/>
</dbReference>
<evidence type="ECO:0000256" key="6">
    <source>
        <dbReference type="SAM" id="Phobius"/>
    </source>
</evidence>
<evidence type="ECO:0000256" key="4">
    <source>
        <dbReference type="ARBA" id="ARBA00022989"/>
    </source>
</evidence>
<sequence>MSSTTETKADMEKHNLATTSVDIQAEPATGWTEADEKALVRKIDLRIFPTLIVLFILNFIDRNNFANARLYGLQEDLKLSDVQYQTCISILLVGYVSMQIPSNLVLNKITRPGWYLCGCVVAWGIISAATAAAHNAVGAIFCRLLLGCVEASLFPGSIYYLSRWYTSREMAFRVTLLNAGNLLAQAFGGLIAAGVLNNMEGAQGIRAWRWLFIIEGVCTVGIGLLAIPILPDYPTTTRWLTEKEVQIAEFRLVEKTGVADSEDVDGGLFHGLKLAVVDPKVWLLAFSYHLTIMGLSFSYFFPTITQALGYSRVTTLLLTAPPWIWALVVAIPNALHSDKTGERFFHFAWPAAICCIGFIIAMTSHNTGARYFAAFMMTTGYASGFAVLAWIANTIPRPRSKRAAGIAIVNACGNIGSIPGAYIWPIKYGPYYRISFGASLAILGTAVLAAFTLRMYLVHLNKKLDRNEVAAVGSEEGQQAAQLEGETPEQTKERLQSFRYLY</sequence>
<feature type="transmembrane region" description="Helical" evidence="6">
    <location>
        <begin position="436"/>
        <end position="457"/>
    </location>
</feature>
<gene>
    <name evidence="8" type="ORF">IFR04_004096</name>
</gene>
<dbReference type="Pfam" id="PF07690">
    <property type="entry name" value="MFS_1"/>
    <property type="match status" value="1"/>
</dbReference>
<evidence type="ECO:0000313" key="8">
    <source>
        <dbReference type="EMBL" id="KAG4422748.1"/>
    </source>
</evidence>
<evidence type="ECO:0000256" key="5">
    <source>
        <dbReference type="ARBA" id="ARBA00023136"/>
    </source>
</evidence>
<dbReference type="FunFam" id="1.20.1250.20:FF:000057">
    <property type="entry name" value="MFS general substrate transporter"/>
    <property type="match status" value="1"/>
</dbReference>
<dbReference type="EMBL" id="JAFJYH010000044">
    <property type="protein sequence ID" value="KAG4422748.1"/>
    <property type="molecule type" value="Genomic_DNA"/>
</dbReference>
<keyword evidence="3 6" id="KW-0812">Transmembrane</keyword>
<dbReference type="SUPFAM" id="SSF103473">
    <property type="entry name" value="MFS general substrate transporter"/>
    <property type="match status" value="1"/>
</dbReference>
<feature type="transmembrane region" description="Helical" evidence="6">
    <location>
        <begin position="403"/>
        <end position="424"/>
    </location>
</feature>
<feature type="transmembrane region" description="Helical" evidence="6">
    <location>
        <begin position="138"/>
        <end position="162"/>
    </location>
</feature>
<feature type="transmembrane region" description="Helical" evidence="6">
    <location>
        <begin position="371"/>
        <end position="391"/>
    </location>
</feature>
<dbReference type="GO" id="GO:0022857">
    <property type="term" value="F:transmembrane transporter activity"/>
    <property type="evidence" value="ECO:0007669"/>
    <property type="project" value="InterPro"/>
</dbReference>